<keyword evidence="4" id="KW-1185">Reference proteome</keyword>
<proteinExistence type="predicted"/>
<dbReference type="Gene3D" id="2.60.40.10">
    <property type="entry name" value="Immunoglobulins"/>
    <property type="match status" value="2"/>
</dbReference>
<keyword evidence="1" id="KW-0732">Signal</keyword>
<accession>A0A858RKG6</accession>
<sequence>MPLLRLALAILSLSDPVLGAISPGSASVAWDRNSEENISGYKIYWGESTRQYTRVLDVGNALEAVLTSLTSGQTYFCAVTAYNTAGQESLFSAEVSLTYVAEPGAQDTSTRMILVEAESGQMTSPFAKTTESGTTYVSCPVYPIAGSISVNFNVPTDDEYQVWCRVRGGTSSSDSIYIAMDGTTDEEIFHFYGAPDPLIGVRSGNWMWKKIFIPPPASPAPTGATVLSPRVYSLTTGGHSLRFRAREQHAQIDRIVLTSDPNFVPNDTLARSGDVLTVTGNPVSQIRNAGQAAAFTVSAVATGPVSYQWKKNGVALSGANSATLILTNLDPADSGTYSVDLSRGSTAASAGPASLVVNGAALPEIFKVSRVIVNPDHTLSFHIEGEPDTNILVYASSDMITWSLIAVEPNESGQISVSDPGSGGKTKRFYRLVSESTAPL</sequence>
<protein>
    <recommendedName>
        <fullName evidence="2">Fibronectin type-III domain-containing protein</fullName>
    </recommendedName>
</protein>
<name>A0A858RKG6_9BACT</name>
<dbReference type="SUPFAM" id="SSF48726">
    <property type="entry name" value="Immunoglobulin"/>
    <property type="match status" value="1"/>
</dbReference>
<dbReference type="SMART" id="SM00409">
    <property type="entry name" value="IG"/>
    <property type="match status" value="1"/>
</dbReference>
<dbReference type="InterPro" id="IPR003961">
    <property type="entry name" value="FN3_dom"/>
</dbReference>
<dbReference type="CDD" id="cd00063">
    <property type="entry name" value="FN3"/>
    <property type="match status" value="1"/>
</dbReference>
<evidence type="ECO:0000256" key="1">
    <source>
        <dbReference type="SAM" id="SignalP"/>
    </source>
</evidence>
<dbReference type="InterPro" id="IPR013783">
    <property type="entry name" value="Ig-like_fold"/>
</dbReference>
<dbReference type="PROSITE" id="PS50853">
    <property type="entry name" value="FN3"/>
    <property type="match status" value="1"/>
</dbReference>
<feature type="signal peptide" evidence="1">
    <location>
        <begin position="1"/>
        <end position="19"/>
    </location>
</feature>
<dbReference type="CDD" id="cd00096">
    <property type="entry name" value="Ig"/>
    <property type="match status" value="1"/>
</dbReference>
<dbReference type="Proteomes" id="UP000501812">
    <property type="component" value="Chromosome"/>
</dbReference>
<dbReference type="RefSeq" id="WP_169455481.1">
    <property type="nucleotide sequence ID" value="NZ_CP051774.1"/>
</dbReference>
<gene>
    <name evidence="3" type="ORF">HHL09_15225</name>
</gene>
<dbReference type="SUPFAM" id="SSF49265">
    <property type="entry name" value="Fibronectin type III"/>
    <property type="match status" value="1"/>
</dbReference>
<dbReference type="InterPro" id="IPR036179">
    <property type="entry name" value="Ig-like_dom_sf"/>
</dbReference>
<evidence type="ECO:0000313" key="4">
    <source>
        <dbReference type="Proteomes" id="UP000501812"/>
    </source>
</evidence>
<evidence type="ECO:0000313" key="3">
    <source>
        <dbReference type="EMBL" id="QJE97081.1"/>
    </source>
</evidence>
<feature type="chain" id="PRO_5032491955" description="Fibronectin type-III domain-containing protein" evidence="1">
    <location>
        <begin position="20"/>
        <end position="440"/>
    </location>
</feature>
<dbReference type="KEGG" id="luo:HHL09_15225"/>
<feature type="domain" description="Fibronectin type-III" evidence="2">
    <location>
        <begin position="12"/>
        <end position="103"/>
    </location>
</feature>
<evidence type="ECO:0000259" key="2">
    <source>
        <dbReference type="PROSITE" id="PS50853"/>
    </source>
</evidence>
<dbReference type="InterPro" id="IPR036116">
    <property type="entry name" value="FN3_sf"/>
</dbReference>
<dbReference type="EMBL" id="CP051774">
    <property type="protein sequence ID" value="QJE97081.1"/>
    <property type="molecule type" value="Genomic_DNA"/>
</dbReference>
<dbReference type="InterPro" id="IPR003599">
    <property type="entry name" value="Ig_sub"/>
</dbReference>
<organism evidence="3 4">
    <name type="scientific">Luteolibacter luteus</name>
    <dbReference type="NCBI Taxonomy" id="2728835"/>
    <lineage>
        <taxon>Bacteria</taxon>
        <taxon>Pseudomonadati</taxon>
        <taxon>Verrucomicrobiota</taxon>
        <taxon>Verrucomicrobiia</taxon>
        <taxon>Verrucomicrobiales</taxon>
        <taxon>Verrucomicrobiaceae</taxon>
        <taxon>Luteolibacter</taxon>
    </lineage>
</organism>
<dbReference type="Gene3D" id="2.60.120.260">
    <property type="entry name" value="Galactose-binding domain-like"/>
    <property type="match status" value="1"/>
</dbReference>
<dbReference type="AlphaFoldDB" id="A0A858RKG6"/>
<dbReference type="Pfam" id="PF00041">
    <property type="entry name" value="fn3"/>
    <property type="match status" value="1"/>
</dbReference>
<reference evidence="3 4" key="1">
    <citation type="submission" date="2020-04" db="EMBL/GenBank/DDBJ databases">
        <title>Luteolibacter sp. G-1-1-1 isolated from soil.</title>
        <authorList>
            <person name="Dahal R.H."/>
        </authorList>
    </citation>
    <scope>NUCLEOTIDE SEQUENCE [LARGE SCALE GENOMIC DNA]</scope>
    <source>
        <strain evidence="3 4">G-1-1-1</strain>
    </source>
</reference>